<dbReference type="RefSeq" id="WP_102644543.1">
    <property type="nucleotide sequence ID" value="NZ_PNYA01000004.1"/>
</dbReference>
<dbReference type="Proteomes" id="UP000235616">
    <property type="component" value="Unassembled WGS sequence"/>
</dbReference>
<accession>A0A2N7VYC6</accession>
<dbReference type="GO" id="GO:0016779">
    <property type="term" value="F:nucleotidyltransferase activity"/>
    <property type="evidence" value="ECO:0007669"/>
    <property type="project" value="UniProtKB-KW"/>
</dbReference>
<dbReference type="AlphaFoldDB" id="A0A2N7VYC6"/>
<keyword evidence="6" id="KW-1185">Reference proteome</keyword>
<dbReference type="EMBL" id="PNYA01000004">
    <property type="protein sequence ID" value="PMS22143.1"/>
    <property type="molecule type" value="Genomic_DNA"/>
</dbReference>
<evidence type="ECO:0000256" key="2">
    <source>
        <dbReference type="ARBA" id="ARBA00022695"/>
    </source>
</evidence>
<evidence type="ECO:0000313" key="5">
    <source>
        <dbReference type="EMBL" id="PMS22143.1"/>
    </source>
</evidence>
<comment type="caution">
    <text evidence="5">The sequence shown here is derived from an EMBL/GenBank/DDBJ whole genome shotgun (WGS) entry which is preliminary data.</text>
</comment>
<reference evidence="5 6" key="1">
    <citation type="submission" date="2018-01" db="EMBL/GenBank/DDBJ databases">
        <title>Whole genome analyses suggest that Burkholderia sensu lato contains two further novel genera in the rhizoxinica-symbiotica group Mycetohabitans gen. nov., and Trinickia gen. nov.: implications for the evolution of diazotrophy and nodulation in the Burkholderiaceae.</title>
        <authorList>
            <person name="Estrada-de los Santos P."/>
            <person name="Palmer M."/>
            <person name="Chavez-Ramirez B."/>
            <person name="Beukes C."/>
            <person name="Steenkamp E.T."/>
            <person name="Hirsch A.M."/>
            <person name="Manyaka P."/>
            <person name="Maluk M."/>
            <person name="Lafos M."/>
            <person name="Crook M."/>
            <person name="Gross E."/>
            <person name="Simon M.F."/>
            <person name="Bueno dos Reis Junior F."/>
            <person name="Poole P.S."/>
            <person name="Venter S.N."/>
            <person name="James E.K."/>
        </authorList>
    </citation>
    <scope>NUCLEOTIDE SEQUENCE [LARGE SCALE GENOMIC DNA]</scope>
    <source>
        <strain evidence="5 6">GIMN1.004</strain>
    </source>
</reference>
<dbReference type="NCBIfam" id="TIGR03135">
    <property type="entry name" value="malonate_mdcG"/>
    <property type="match status" value="1"/>
</dbReference>
<proteinExistence type="predicted"/>
<organism evidence="5 6">
    <name type="scientific">Trinickia dabaoshanensis</name>
    <dbReference type="NCBI Taxonomy" id="564714"/>
    <lineage>
        <taxon>Bacteria</taxon>
        <taxon>Pseudomonadati</taxon>
        <taxon>Pseudomonadota</taxon>
        <taxon>Betaproteobacteria</taxon>
        <taxon>Burkholderiales</taxon>
        <taxon>Burkholderiaceae</taxon>
        <taxon>Trinickia</taxon>
    </lineage>
</organism>
<dbReference type="InterPro" id="IPR048903">
    <property type="entry name" value="MdcG_N"/>
</dbReference>
<keyword evidence="1" id="KW-0808">Transferase</keyword>
<evidence type="ECO:0000256" key="1">
    <source>
        <dbReference type="ARBA" id="ARBA00022679"/>
    </source>
</evidence>
<name>A0A2N7VYC6_9BURK</name>
<dbReference type="InterPro" id="IPR017557">
    <property type="entry name" value="Holo-ACP_synthase"/>
</dbReference>
<dbReference type="Pfam" id="PF10620">
    <property type="entry name" value="MdcG"/>
    <property type="match status" value="1"/>
</dbReference>
<protein>
    <submittedName>
        <fullName evidence="5">Malonate decarboxylase holo-ACP synthase</fullName>
    </submittedName>
</protein>
<evidence type="ECO:0000259" key="4">
    <source>
        <dbReference type="Pfam" id="PF20866"/>
    </source>
</evidence>
<feature type="domain" description="Phosphoribosyl-dephospho-CoA transferase MdcG C-terminal" evidence="3">
    <location>
        <begin position="101"/>
        <end position="215"/>
    </location>
</feature>
<sequence>MQVKTKSGGQPCARTFEAHDLLRLSALPAAHDAPAWLPRAFADAAFAVVRRASAPAGFIAVGFRGAQRSQRYGTFAAREAVLSAYSPEDLVDRPPNPERRRLKAFIALREIRARQCLDALVWGPTGSVGFELATAYPSATATSDLDLLIRAPVPLDRTHARALRERLSSIEREYELRIDTQLETPAGGVALGEWAQDKPRVLARSATGPRLVHDPWAVEANR</sequence>
<gene>
    <name evidence="5" type="ORF">C0Z18_06450</name>
</gene>
<dbReference type="OrthoDB" id="1275217at2"/>
<dbReference type="InterPro" id="IPR049180">
    <property type="entry name" value="MdcG_C"/>
</dbReference>
<feature type="domain" description="Phosphoribosyl-dephospho-CoA transferase MdcG N-terminal" evidence="4">
    <location>
        <begin position="18"/>
        <end position="87"/>
    </location>
</feature>
<dbReference type="Pfam" id="PF20866">
    <property type="entry name" value="MdcG_N"/>
    <property type="match status" value="1"/>
</dbReference>
<keyword evidence="2" id="KW-0548">Nucleotidyltransferase</keyword>
<evidence type="ECO:0000313" key="6">
    <source>
        <dbReference type="Proteomes" id="UP000235616"/>
    </source>
</evidence>
<dbReference type="NCBIfam" id="NF002332">
    <property type="entry name" value="PRK01293.1"/>
    <property type="match status" value="1"/>
</dbReference>
<evidence type="ECO:0000259" key="3">
    <source>
        <dbReference type="Pfam" id="PF10620"/>
    </source>
</evidence>